<evidence type="ECO:0000256" key="8">
    <source>
        <dbReference type="ARBA" id="ARBA00023034"/>
    </source>
</evidence>
<proteinExistence type="inferred from homology"/>
<organism evidence="11 12">
    <name type="scientific">Tagetes erecta</name>
    <name type="common">African marigold</name>
    <dbReference type="NCBI Taxonomy" id="13708"/>
    <lineage>
        <taxon>Eukaryota</taxon>
        <taxon>Viridiplantae</taxon>
        <taxon>Streptophyta</taxon>
        <taxon>Embryophyta</taxon>
        <taxon>Tracheophyta</taxon>
        <taxon>Spermatophyta</taxon>
        <taxon>Magnoliopsida</taxon>
        <taxon>eudicotyledons</taxon>
        <taxon>Gunneridae</taxon>
        <taxon>Pentapetalae</taxon>
        <taxon>asterids</taxon>
        <taxon>campanulids</taxon>
        <taxon>Asterales</taxon>
        <taxon>Asteraceae</taxon>
        <taxon>Asteroideae</taxon>
        <taxon>Heliantheae alliance</taxon>
        <taxon>Tageteae</taxon>
        <taxon>Tagetes</taxon>
    </lineage>
</organism>
<dbReference type="GO" id="GO:0010008">
    <property type="term" value="C:endosome membrane"/>
    <property type="evidence" value="ECO:0007669"/>
    <property type="project" value="UniProtKB-SubCell"/>
</dbReference>
<evidence type="ECO:0000256" key="1">
    <source>
        <dbReference type="ARBA" id="ARBA00004337"/>
    </source>
</evidence>
<comment type="caution">
    <text evidence="11">The sequence shown here is derived from an EMBL/GenBank/DDBJ whole genome shotgun (WGS) entry which is preliminary data.</text>
</comment>
<evidence type="ECO:0000256" key="5">
    <source>
        <dbReference type="ARBA" id="ARBA00022729"/>
    </source>
</evidence>
<dbReference type="GO" id="GO:0072657">
    <property type="term" value="P:protein localization to membrane"/>
    <property type="evidence" value="ECO:0007669"/>
    <property type="project" value="TreeGrafter"/>
</dbReference>
<comment type="similarity">
    <text evidence="3 10">Belongs to the nonaspanin (TM9SF) (TC 9.A.2) family.</text>
</comment>
<keyword evidence="7" id="KW-1133">Transmembrane helix</keyword>
<dbReference type="GO" id="GO:0000139">
    <property type="term" value="C:Golgi membrane"/>
    <property type="evidence" value="ECO:0007669"/>
    <property type="project" value="UniProtKB-SubCell"/>
</dbReference>
<keyword evidence="4" id="KW-0812">Transmembrane</keyword>
<dbReference type="AlphaFoldDB" id="A0AAD8KKH2"/>
<evidence type="ECO:0000256" key="4">
    <source>
        <dbReference type="ARBA" id="ARBA00022692"/>
    </source>
</evidence>
<reference evidence="11" key="1">
    <citation type="journal article" date="2023" name="bioRxiv">
        <title>Improved chromosome-level genome assembly for marigold (Tagetes erecta).</title>
        <authorList>
            <person name="Jiang F."/>
            <person name="Yuan L."/>
            <person name="Wang S."/>
            <person name="Wang H."/>
            <person name="Xu D."/>
            <person name="Wang A."/>
            <person name="Fan W."/>
        </authorList>
    </citation>
    <scope>NUCLEOTIDE SEQUENCE</scope>
    <source>
        <strain evidence="11">WSJ</strain>
        <tissue evidence="11">Leaf</tissue>
    </source>
</reference>
<evidence type="ECO:0000256" key="7">
    <source>
        <dbReference type="ARBA" id="ARBA00022989"/>
    </source>
</evidence>
<keyword evidence="12" id="KW-1185">Reference proteome</keyword>
<accession>A0AAD8KKH2</accession>
<evidence type="ECO:0000256" key="2">
    <source>
        <dbReference type="ARBA" id="ARBA00004653"/>
    </source>
</evidence>
<evidence type="ECO:0000256" key="9">
    <source>
        <dbReference type="ARBA" id="ARBA00023136"/>
    </source>
</evidence>
<dbReference type="EMBL" id="JAUHHV010000006">
    <property type="protein sequence ID" value="KAK1421977.1"/>
    <property type="molecule type" value="Genomic_DNA"/>
</dbReference>
<evidence type="ECO:0000256" key="10">
    <source>
        <dbReference type="RuleBase" id="RU363079"/>
    </source>
</evidence>
<evidence type="ECO:0000256" key="6">
    <source>
        <dbReference type="ARBA" id="ARBA00022753"/>
    </source>
</evidence>
<dbReference type="Proteomes" id="UP001229421">
    <property type="component" value="Unassembled WGS sequence"/>
</dbReference>
<keyword evidence="8" id="KW-0333">Golgi apparatus</keyword>
<evidence type="ECO:0000256" key="3">
    <source>
        <dbReference type="ARBA" id="ARBA00005227"/>
    </source>
</evidence>
<name>A0AAD8KKH2_TARER</name>
<dbReference type="InterPro" id="IPR004240">
    <property type="entry name" value="EMP70"/>
</dbReference>
<gene>
    <name evidence="11" type="ORF">QVD17_24784</name>
</gene>
<evidence type="ECO:0000313" key="12">
    <source>
        <dbReference type="Proteomes" id="UP001229421"/>
    </source>
</evidence>
<keyword evidence="9" id="KW-0472">Membrane</keyword>
<keyword evidence="5" id="KW-0732">Signal</keyword>
<evidence type="ECO:0000313" key="11">
    <source>
        <dbReference type="EMBL" id="KAK1421977.1"/>
    </source>
</evidence>
<sequence length="166" mass="19369">MIFGFGCFEIDIFYGKKLEDIVPSSHNYDQRDRILDNLPLVVPMIRLEKYSPIIYQHGFFVGRKVQYAGTKEEKYFINNHLTFTVKYHKDPQTDSARIVGFEVNAFSVKAHQYDGKWTDMTRLTTCDAHAKRLVSSSDPPQEVGNKKEIIFTYDVDFQESEIKWQG</sequence>
<dbReference type="Pfam" id="PF02990">
    <property type="entry name" value="EMP70"/>
    <property type="match status" value="1"/>
</dbReference>
<dbReference type="PANTHER" id="PTHR10766">
    <property type="entry name" value="TRANSMEMBRANE 9 SUPERFAMILY PROTEIN"/>
    <property type="match status" value="1"/>
</dbReference>
<dbReference type="PANTHER" id="PTHR10766:SF154">
    <property type="entry name" value="TRANSMEMBRANE 9 SUPERFAMILY MEMBER 10"/>
    <property type="match status" value="1"/>
</dbReference>
<keyword evidence="6" id="KW-0967">Endosome</keyword>
<protein>
    <recommendedName>
        <fullName evidence="10">Transmembrane 9 superfamily member</fullName>
    </recommendedName>
</protein>
<comment type="subcellular location">
    <subcellularLocation>
        <location evidence="1">Endosome membrane</location>
        <topology evidence="1">Multi-pass membrane protein</topology>
    </subcellularLocation>
    <subcellularLocation>
        <location evidence="2">Golgi apparatus membrane</location>
        <topology evidence="2">Multi-pass membrane protein</topology>
    </subcellularLocation>
</comment>